<comment type="caution">
    <text evidence="1">The sequence shown here is derived from an EMBL/GenBank/DDBJ whole genome shotgun (WGS) entry which is preliminary data.</text>
</comment>
<protein>
    <submittedName>
        <fullName evidence="1">Uncharacterized protein</fullName>
    </submittedName>
</protein>
<dbReference type="AlphaFoldDB" id="A0A0F9RVX8"/>
<name>A0A0F9RVX8_9ZZZZ</name>
<accession>A0A0F9RVX8</accession>
<gene>
    <name evidence="1" type="ORF">LCGC14_0594960</name>
</gene>
<dbReference type="EMBL" id="LAZR01000940">
    <property type="protein sequence ID" value="KKN54147.1"/>
    <property type="molecule type" value="Genomic_DNA"/>
</dbReference>
<evidence type="ECO:0000313" key="1">
    <source>
        <dbReference type="EMBL" id="KKN54147.1"/>
    </source>
</evidence>
<organism evidence="1">
    <name type="scientific">marine sediment metagenome</name>
    <dbReference type="NCBI Taxonomy" id="412755"/>
    <lineage>
        <taxon>unclassified sequences</taxon>
        <taxon>metagenomes</taxon>
        <taxon>ecological metagenomes</taxon>
    </lineage>
</organism>
<proteinExistence type="predicted"/>
<reference evidence="1" key="1">
    <citation type="journal article" date="2015" name="Nature">
        <title>Complex archaea that bridge the gap between prokaryotes and eukaryotes.</title>
        <authorList>
            <person name="Spang A."/>
            <person name="Saw J.H."/>
            <person name="Jorgensen S.L."/>
            <person name="Zaremba-Niedzwiedzka K."/>
            <person name="Martijn J."/>
            <person name="Lind A.E."/>
            <person name="van Eijk R."/>
            <person name="Schleper C."/>
            <person name="Guy L."/>
            <person name="Ettema T.J."/>
        </authorList>
    </citation>
    <scope>NUCLEOTIDE SEQUENCE</scope>
</reference>
<sequence length="84" mass="9329">MSDRIEQMAREIRRADEIDRVMSNTPPEEQQFVWDQYLATEATMQLPSERVCAACGCSNLNACITPSGPCFWVAADLCSGCVLP</sequence>